<evidence type="ECO:0000313" key="7">
    <source>
        <dbReference type="EMBL" id="HFC97237.1"/>
    </source>
</evidence>
<keyword evidence="5 6" id="KW-0472">Membrane</keyword>
<evidence type="ECO:0000256" key="3">
    <source>
        <dbReference type="ARBA" id="ARBA00022692"/>
    </source>
</evidence>
<feature type="transmembrane region" description="Helical" evidence="6">
    <location>
        <begin position="131"/>
        <end position="153"/>
    </location>
</feature>
<keyword evidence="3 6" id="KW-0812">Transmembrane</keyword>
<name>A0A7C3GD40_9BACT</name>
<dbReference type="InterPro" id="IPR020948">
    <property type="entry name" value="P_starv_induced_PsiE-like"/>
</dbReference>
<comment type="caution">
    <text evidence="7">The sequence shown here is derived from an EMBL/GenBank/DDBJ whole genome shotgun (WGS) entry which is preliminary data.</text>
</comment>
<keyword evidence="4 6" id="KW-1133">Transmembrane helix</keyword>
<dbReference type="EMBL" id="DRMH01000020">
    <property type="protein sequence ID" value="HFC97237.1"/>
    <property type="molecule type" value="Genomic_DNA"/>
</dbReference>
<feature type="transmembrane region" description="Helical" evidence="6">
    <location>
        <begin position="27"/>
        <end position="48"/>
    </location>
</feature>
<accession>A0A7C3GD40</accession>
<feature type="transmembrane region" description="Helical" evidence="6">
    <location>
        <begin position="100"/>
        <end position="119"/>
    </location>
</feature>
<reference evidence="7" key="1">
    <citation type="journal article" date="2020" name="mSystems">
        <title>Genome- and Community-Level Interaction Insights into Carbon Utilization and Element Cycling Functions of Hydrothermarchaeota in Hydrothermal Sediment.</title>
        <authorList>
            <person name="Zhou Z."/>
            <person name="Liu Y."/>
            <person name="Xu W."/>
            <person name="Pan J."/>
            <person name="Luo Z.H."/>
            <person name="Li M."/>
        </authorList>
    </citation>
    <scope>NUCLEOTIDE SEQUENCE [LARGE SCALE GENOMIC DNA]</scope>
    <source>
        <strain evidence="7">HyVt-483</strain>
    </source>
</reference>
<proteinExistence type="predicted"/>
<organism evidence="7">
    <name type="scientific">Thermosulfurimonas dismutans</name>
    <dbReference type="NCBI Taxonomy" id="999894"/>
    <lineage>
        <taxon>Bacteria</taxon>
        <taxon>Pseudomonadati</taxon>
        <taxon>Thermodesulfobacteriota</taxon>
        <taxon>Thermodesulfobacteria</taxon>
        <taxon>Thermodesulfobacteriales</taxon>
        <taxon>Thermodesulfobacteriaceae</taxon>
        <taxon>Thermosulfurimonas</taxon>
    </lineage>
</organism>
<evidence type="ECO:0000256" key="1">
    <source>
        <dbReference type="ARBA" id="ARBA00004651"/>
    </source>
</evidence>
<dbReference type="Proteomes" id="UP000886043">
    <property type="component" value="Unassembled WGS sequence"/>
</dbReference>
<protein>
    <recommendedName>
        <fullName evidence="8">Protein PsiE</fullName>
    </recommendedName>
</protein>
<dbReference type="AlphaFoldDB" id="A0A7C3GD40"/>
<evidence type="ECO:0000256" key="2">
    <source>
        <dbReference type="ARBA" id="ARBA00022475"/>
    </source>
</evidence>
<gene>
    <name evidence="7" type="ORF">ENJ40_02100</name>
</gene>
<evidence type="ECO:0000256" key="4">
    <source>
        <dbReference type="ARBA" id="ARBA00022989"/>
    </source>
</evidence>
<evidence type="ECO:0000256" key="5">
    <source>
        <dbReference type="ARBA" id="ARBA00023136"/>
    </source>
</evidence>
<sequence length="165" mass="19116">MSPRKKPPRRSGLDIWFQENFLRIERILYILVAIGIILATLEVIYDGFHALLRAFAYKDFALGVLKVIDRFLIALMFLEILYTVQIVFGEEYHLQCVEPFIMVAIIALVRRLLILAFEISHGEVTPERVKLYMLEMALVGALILALVGATIMLRKMRREERRHAS</sequence>
<evidence type="ECO:0008006" key="8">
    <source>
        <dbReference type="Google" id="ProtNLM"/>
    </source>
</evidence>
<dbReference type="GO" id="GO:0005886">
    <property type="term" value="C:plasma membrane"/>
    <property type="evidence" value="ECO:0007669"/>
    <property type="project" value="UniProtKB-SubCell"/>
</dbReference>
<keyword evidence="2" id="KW-1003">Cell membrane</keyword>
<feature type="transmembrane region" description="Helical" evidence="6">
    <location>
        <begin position="68"/>
        <end position="88"/>
    </location>
</feature>
<comment type="subcellular location">
    <subcellularLocation>
        <location evidence="1">Cell membrane</location>
        <topology evidence="1">Multi-pass membrane protein</topology>
    </subcellularLocation>
</comment>
<dbReference type="Pfam" id="PF06146">
    <property type="entry name" value="PsiE"/>
    <property type="match status" value="1"/>
</dbReference>
<evidence type="ECO:0000256" key="6">
    <source>
        <dbReference type="SAM" id="Phobius"/>
    </source>
</evidence>